<dbReference type="GO" id="GO:0003677">
    <property type="term" value="F:DNA binding"/>
    <property type="evidence" value="ECO:0007669"/>
    <property type="project" value="UniProtKB-KW"/>
</dbReference>
<sequence>MPAEDNALWKIREELIGEGLLPGAPMRAPLEQAQLDDIAWRLLRAGVQPTVESLRTVYGRGSPNRLHPMLRQFYAGLATRLQFAPLAEDVPAPLRQLWLQALDLAMDAVTARHAAQSEELRRREAELDRREAALAQRGGDPAAPVLGNAYRRDSAARARGDSSQD</sequence>
<reference evidence="3 4" key="1">
    <citation type="submission" date="2022-03" db="EMBL/GenBank/DDBJ databases">
        <title>Complete genome sequence of Lysobacter capsici VKM B-2533 and Lysobacter gummosus 10.1.1, promising sources of lytic agents.</title>
        <authorList>
            <person name="Tarlachkov S.V."/>
            <person name="Kudryakova I.V."/>
            <person name="Afoshin A.S."/>
            <person name="Leontyevskaya E.A."/>
            <person name="Leontyevskaya N.V."/>
        </authorList>
    </citation>
    <scope>NUCLEOTIDE SEQUENCE [LARGE SCALE GENOMIC DNA]</scope>
    <source>
        <strain evidence="3 4">10.1.1</strain>
    </source>
</reference>
<evidence type="ECO:0000259" key="2">
    <source>
        <dbReference type="Pfam" id="PF11740"/>
    </source>
</evidence>
<dbReference type="RefSeq" id="WP_057943331.1">
    <property type="nucleotide sequence ID" value="NZ_CP011131.1"/>
</dbReference>
<name>A0ABY3XB50_9GAMM</name>
<gene>
    <name evidence="3" type="ORF">MOV92_13995</name>
</gene>
<proteinExistence type="predicted"/>
<organism evidence="3 4">
    <name type="scientific">Lysobacter gummosus</name>
    <dbReference type="NCBI Taxonomy" id="262324"/>
    <lineage>
        <taxon>Bacteria</taxon>
        <taxon>Pseudomonadati</taxon>
        <taxon>Pseudomonadota</taxon>
        <taxon>Gammaproteobacteria</taxon>
        <taxon>Lysobacterales</taxon>
        <taxon>Lysobacteraceae</taxon>
        <taxon>Lysobacter</taxon>
    </lineage>
</organism>
<accession>A0ABY3XB50</accession>
<dbReference type="EMBL" id="CP093547">
    <property type="protein sequence ID" value="UNP27636.1"/>
    <property type="molecule type" value="Genomic_DNA"/>
</dbReference>
<dbReference type="Proteomes" id="UP000829194">
    <property type="component" value="Chromosome"/>
</dbReference>
<evidence type="ECO:0000313" key="4">
    <source>
        <dbReference type="Proteomes" id="UP000829194"/>
    </source>
</evidence>
<feature type="region of interest" description="Disordered" evidence="1">
    <location>
        <begin position="131"/>
        <end position="165"/>
    </location>
</feature>
<keyword evidence="3" id="KW-0238">DNA-binding</keyword>
<feature type="compositionally biased region" description="Basic and acidic residues" evidence="1">
    <location>
        <begin position="150"/>
        <end position="165"/>
    </location>
</feature>
<protein>
    <submittedName>
        <fullName evidence="3">DNA-binding protein</fullName>
    </submittedName>
</protein>
<evidence type="ECO:0000256" key="1">
    <source>
        <dbReference type="SAM" id="MobiDB-lite"/>
    </source>
</evidence>
<feature type="domain" description="KfrA N-terminal DNA-binding" evidence="2">
    <location>
        <begin position="34"/>
        <end position="135"/>
    </location>
</feature>
<evidence type="ECO:0000313" key="3">
    <source>
        <dbReference type="EMBL" id="UNP27636.1"/>
    </source>
</evidence>
<dbReference type="InterPro" id="IPR021104">
    <property type="entry name" value="KfrA_DNA-bd_N"/>
</dbReference>
<dbReference type="Pfam" id="PF11740">
    <property type="entry name" value="KfrA_N"/>
    <property type="match status" value="1"/>
</dbReference>
<keyword evidence="4" id="KW-1185">Reference proteome</keyword>